<dbReference type="EMBL" id="JAPUFD010000002">
    <property type="protein sequence ID" value="MDI1485896.1"/>
    <property type="molecule type" value="Genomic_DNA"/>
</dbReference>
<evidence type="ECO:0000256" key="1">
    <source>
        <dbReference type="ARBA" id="ARBA00004167"/>
    </source>
</evidence>
<dbReference type="InterPro" id="IPR029208">
    <property type="entry name" value="COX14"/>
</dbReference>
<organism evidence="7 8">
    <name type="scientific">Ramalina farinacea</name>
    <dbReference type="NCBI Taxonomy" id="258253"/>
    <lineage>
        <taxon>Eukaryota</taxon>
        <taxon>Fungi</taxon>
        <taxon>Dikarya</taxon>
        <taxon>Ascomycota</taxon>
        <taxon>Pezizomycotina</taxon>
        <taxon>Lecanoromycetes</taxon>
        <taxon>OSLEUM clade</taxon>
        <taxon>Lecanoromycetidae</taxon>
        <taxon>Lecanorales</taxon>
        <taxon>Lecanorineae</taxon>
        <taxon>Ramalinaceae</taxon>
        <taxon>Ramalina</taxon>
    </lineage>
</organism>
<dbReference type="GO" id="GO:0016020">
    <property type="term" value="C:membrane"/>
    <property type="evidence" value="ECO:0007669"/>
    <property type="project" value="UniProtKB-SubCell"/>
</dbReference>
<evidence type="ECO:0008006" key="9">
    <source>
        <dbReference type="Google" id="ProtNLM"/>
    </source>
</evidence>
<proteinExistence type="predicted"/>
<feature type="region of interest" description="Disordered" evidence="5">
    <location>
        <begin position="1"/>
        <end position="57"/>
    </location>
</feature>
<name>A0AA43TNW8_9LECA</name>
<protein>
    <recommendedName>
        <fullName evidence="9">Cytochrome oxidase c assembly-domain-containing protein</fullName>
    </recommendedName>
</protein>
<evidence type="ECO:0000313" key="8">
    <source>
        <dbReference type="Proteomes" id="UP001161017"/>
    </source>
</evidence>
<dbReference type="Proteomes" id="UP001161017">
    <property type="component" value="Unassembled WGS sequence"/>
</dbReference>
<comment type="caution">
    <text evidence="7">The sequence shown here is derived from an EMBL/GenBank/DDBJ whole genome shotgun (WGS) entry which is preliminary data.</text>
</comment>
<sequence length="302" mass="32964">MSRSAVDATRFTATSPHAYSKPTPVGSAPASSLSPNPPPSSSSKPSSPPRQETPHEKVARLRAERFAARASSLSRWERIVIRGRVWADRAHKITALSLIGFSIIAGGITAFALTDMIMHNRRKRAAFYAEQHALYTQRLVAAIETEKAGIPLTPDQALVLNRERAKIQAEERKREASWRRKVGNVFMGGMKKDTMDAAPEQQQGGMFAGGSVPSEGDILETLGVDKVRMLEAAEGKGKVAGIPAEEPQPTPVTERIAETRQEGERMLEERGSGGGMLDQLGSNVANSARDRSRWLNWGSREQ</sequence>
<keyword evidence="3 6" id="KW-1133">Transmembrane helix</keyword>
<evidence type="ECO:0000256" key="6">
    <source>
        <dbReference type="SAM" id="Phobius"/>
    </source>
</evidence>
<accession>A0AA43TNW8</accession>
<feature type="compositionally biased region" description="Basic and acidic residues" evidence="5">
    <location>
        <begin position="259"/>
        <end position="271"/>
    </location>
</feature>
<evidence type="ECO:0000256" key="2">
    <source>
        <dbReference type="ARBA" id="ARBA00022692"/>
    </source>
</evidence>
<comment type="subcellular location">
    <subcellularLocation>
        <location evidence="1">Membrane</location>
        <topology evidence="1">Single-pass membrane protein</topology>
    </subcellularLocation>
</comment>
<evidence type="ECO:0000313" key="7">
    <source>
        <dbReference type="EMBL" id="MDI1485896.1"/>
    </source>
</evidence>
<evidence type="ECO:0000256" key="3">
    <source>
        <dbReference type="ARBA" id="ARBA00022989"/>
    </source>
</evidence>
<dbReference type="AlphaFoldDB" id="A0AA43TNW8"/>
<keyword evidence="8" id="KW-1185">Reference proteome</keyword>
<evidence type="ECO:0000256" key="4">
    <source>
        <dbReference type="ARBA" id="ARBA00023136"/>
    </source>
</evidence>
<feature type="transmembrane region" description="Helical" evidence="6">
    <location>
        <begin position="93"/>
        <end position="114"/>
    </location>
</feature>
<reference evidence="7" key="1">
    <citation type="journal article" date="2023" name="Genome Biol. Evol.">
        <title>First Whole Genome Sequence and Flow Cytometry Genome Size Data for the Lichen-Forming Fungus Ramalina farinacea (Ascomycota).</title>
        <authorList>
            <person name="Llewellyn T."/>
            <person name="Mian S."/>
            <person name="Hill R."/>
            <person name="Leitch I.J."/>
            <person name="Gaya E."/>
        </authorList>
    </citation>
    <scope>NUCLEOTIDE SEQUENCE</scope>
    <source>
        <strain evidence="7">LIQ254RAFAR</strain>
    </source>
</reference>
<keyword evidence="4 6" id="KW-0472">Membrane</keyword>
<evidence type="ECO:0000256" key="5">
    <source>
        <dbReference type="SAM" id="MobiDB-lite"/>
    </source>
</evidence>
<gene>
    <name evidence="7" type="ORF">OHK93_004085</name>
</gene>
<dbReference type="Pfam" id="PF14880">
    <property type="entry name" value="COX14"/>
    <property type="match status" value="1"/>
</dbReference>
<keyword evidence="2 6" id="KW-0812">Transmembrane</keyword>
<feature type="region of interest" description="Disordered" evidence="5">
    <location>
        <begin position="259"/>
        <end position="302"/>
    </location>
</feature>